<sequence>RIPPVCQILIHLPLYIQYMYGLQGTYLIMERWGREFLKLLETIAKSGCRDLTLLDPIGYLHNKLHVVAPPPAKPTGTKSRWTRKPGGLRACPHVNGMSKIQIFSPRLFQPFFIRWIIDTLELNQESLVCIHLNVTSIILVVLSRLSESMNLPALKEVKISSSFNLIWEGLWSFLNCHPSITSLHLNGIFPFKDPQIPDPPIILPYLTQLTAMSPVMTMLLQHRNRVPLLSSVHVLFNLAQSELDPLPAVAAHAHISSLQLSNSLDGDICSILNGHIREDKFTRIITTLNYIRSVVLDQSINFYDSSLLTINRWLYLFPHLEHVSLSFGLLDARLELSDEEKHDVVTKFATQFAADCAMMKTLSAGFFLAVNLDNLRRMPGFKA</sequence>
<evidence type="ECO:0000313" key="1">
    <source>
        <dbReference type="EMBL" id="KIJ89711.1"/>
    </source>
</evidence>
<dbReference type="AlphaFoldDB" id="A0A0C9WWL2"/>
<dbReference type="HOGENOM" id="CLU_027357_0_0_1"/>
<reference evidence="2" key="2">
    <citation type="submission" date="2015-01" db="EMBL/GenBank/DDBJ databases">
        <title>Evolutionary Origins and Diversification of the Mycorrhizal Mutualists.</title>
        <authorList>
            <consortium name="DOE Joint Genome Institute"/>
            <consortium name="Mycorrhizal Genomics Consortium"/>
            <person name="Kohler A."/>
            <person name="Kuo A."/>
            <person name="Nagy L.G."/>
            <person name="Floudas D."/>
            <person name="Copeland A."/>
            <person name="Barry K.W."/>
            <person name="Cichocki N."/>
            <person name="Veneault-Fourrey C."/>
            <person name="LaButti K."/>
            <person name="Lindquist E.A."/>
            <person name="Lipzen A."/>
            <person name="Lundell T."/>
            <person name="Morin E."/>
            <person name="Murat C."/>
            <person name="Riley R."/>
            <person name="Ohm R."/>
            <person name="Sun H."/>
            <person name="Tunlid A."/>
            <person name="Henrissat B."/>
            <person name="Grigoriev I.V."/>
            <person name="Hibbett D.S."/>
            <person name="Martin F."/>
        </authorList>
    </citation>
    <scope>NUCLEOTIDE SEQUENCE [LARGE SCALE GENOMIC DNA]</scope>
    <source>
        <strain evidence="2">LaAM-08-1</strain>
    </source>
</reference>
<organism evidence="1 2">
    <name type="scientific">Laccaria amethystina LaAM-08-1</name>
    <dbReference type="NCBI Taxonomy" id="1095629"/>
    <lineage>
        <taxon>Eukaryota</taxon>
        <taxon>Fungi</taxon>
        <taxon>Dikarya</taxon>
        <taxon>Basidiomycota</taxon>
        <taxon>Agaricomycotina</taxon>
        <taxon>Agaricomycetes</taxon>
        <taxon>Agaricomycetidae</taxon>
        <taxon>Agaricales</taxon>
        <taxon>Agaricineae</taxon>
        <taxon>Hydnangiaceae</taxon>
        <taxon>Laccaria</taxon>
    </lineage>
</organism>
<keyword evidence="2" id="KW-1185">Reference proteome</keyword>
<feature type="non-terminal residue" evidence="1">
    <location>
        <position position="1"/>
    </location>
</feature>
<accession>A0A0C9WWL2</accession>
<dbReference type="EMBL" id="KN839484">
    <property type="protein sequence ID" value="KIJ89711.1"/>
    <property type="molecule type" value="Genomic_DNA"/>
</dbReference>
<dbReference type="Proteomes" id="UP000054477">
    <property type="component" value="Unassembled WGS sequence"/>
</dbReference>
<evidence type="ECO:0000313" key="2">
    <source>
        <dbReference type="Proteomes" id="UP000054477"/>
    </source>
</evidence>
<dbReference type="OrthoDB" id="2635672at2759"/>
<proteinExistence type="predicted"/>
<gene>
    <name evidence="1" type="ORF">K443DRAFT_117619</name>
</gene>
<protein>
    <submittedName>
        <fullName evidence="1">Uncharacterized protein</fullName>
    </submittedName>
</protein>
<reference evidence="1 2" key="1">
    <citation type="submission" date="2014-04" db="EMBL/GenBank/DDBJ databases">
        <authorList>
            <consortium name="DOE Joint Genome Institute"/>
            <person name="Kuo A."/>
            <person name="Kohler A."/>
            <person name="Nagy L.G."/>
            <person name="Floudas D."/>
            <person name="Copeland A."/>
            <person name="Barry K.W."/>
            <person name="Cichocki N."/>
            <person name="Veneault-Fourrey C."/>
            <person name="LaButti K."/>
            <person name="Lindquist E.A."/>
            <person name="Lipzen A."/>
            <person name="Lundell T."/>
            <person name="Morin E."/>
            <person name="Murat C."/>
            <person name="Sun H."/>
            <person name="Tunlid A."/>
            <person name="Henrissat B."/>
            <person name="Grigoriev I.V."/>
            <person name="Hibbett D.S."/>
            <person name="Martin F."/>
            <person name="Nordberg H.P."/>
            <person name="Cantor M.N."/>
            <person name="Hua S.X."/>
        </authorList>
    </citation>
    <scope>NUCLEOTIDE SEQUENCE [LARGE SCALE GENOMIC DNA]</scope>
    <source>
        <strain evidence="1 2">LaAM-08-1</strain>
    </source>
</reference>
<name>A0A0C9WWL2_9AGAR</name>